<evidence type="ECO:0000256" key="1">
    <source>
        <dbReference type="SAM" id="MobiDB-lite"/>
    </source>
</evidence>
<sequence>MVGTSSPAPSALLRLPPNIRRDIYLLIGVTSPDGEPLVYNLRGRKAAESQPPTDWYGLLLSCRAMYLEISALLYSANSFIIHYTVQRSLRPLRALTPASLAAITNLEVVIKESPLFPSRNRPPTQRGPRDPARREEETGLNIALSHNKFKETSAVVTEWVNAANTIFPCITPGRVNFNLVCDIRKQHHIRAISVASRVVSPLEGISFKNCHIRLAESRIPEIRQVARNAALGTLRRPARERSKPPSSTSRLLTLPRELRLCILEYTDLITPWKEVSWSRQSSRYSVFHTPCAELEGHQSRPDIHHGCQFRRCWLNGDPLYAKRFCQSVRAAFSSSCRCWTCPGPNLFLICRTLCNDAQFVFFSGNRFVVHDYYDMKPSQTPMPRLRQGSRRRKEPVTHYLYERFAAAFFLEEVVPAHCLAYLRFLDIVFPPYAYYLWPKPNHLALVDWEATIGRLAANFNLPSLTIRLTVAQPQSPVDYSNEYEKIARYRVTKTRGEAQLAAYAQVMRPLKRLAIGPDGLERFYAHLMFPWGWAYDGRSGSVPAIREQEKKLKRDAEKDVMGDRYDDMYAHAKGEPAQAIWHGVWYGSNGFLSV</sequence>
<reference evidence="2" key="2">
    <citation type="submission" date="2023-05" db="EMBL/GenBank/DDBJ databases">
        <authorList>
            <consortium name="Lawrence Berkeley National Laboratory"/>
            <person name="Steindorff A."/>
            <person name="Hensen N."/>
            <person name="Bonometti L."/>
            <person name="Westerberg I."/>
            <person name="Brannstrom I.O."/>
            <person name="Guillou S."/>
            <person name="Cros-Aarteil S."/>
            <person name="Calhoun S."/>
            <person name="Haridas S."/>
            <person name="Kuo A."/>
            <person name="Mondo S."/>
            <person name="Pangilinan J."/>
            <person name="Riley R."/>
            <person name="Labutti K."/>
            <person name="Andreopoulos B."/>
            <person name="Lipzen A."/>
            <person name="Chen C."/>
            <person name="Yanf M."/>
            <person name="Daum C."/>
            <person name="Ng V."/>
            <person name="Clum A."/>
            <person name="Ohm R."/>
            <person name="Martin F."/>
            <person name="Silar P."/>
            <person name="Natvig D."/>
            <person name="Lalanne C."/>
            <person name="Gautier V."/>
            <person name="Ament-Velasquez S.L."/>
            <person name="Kruys A."/>
            <person name="Hutchinson M.I."/>
            <person name="Powell A.J."/>
            <person name="Barry K."/>
            <person name="Miller A.N."/>
            <person name="Grigoriev I.V."/>
            <person name="Debuchy R."/>
            <person name="Gladieux P."/>
            <person name="Thoren M.H."/>
            <person name="Johannesson H."/>
        </authorList>
    </citation>
    <scope>NUCLEOTIDE SEQUENCE</scope>
    <source>
        <strain evidence="2">CBS 141.50</strain>
    </source>
</reference>
<protein>
    <recommendedName>
        <fullName evidence="4">F-box domain-containing protein</fullName>
    </recommendedName>
</protein>
<proteinExistence type="predicted"/>
<dbReference type="GeneID" id="87814993"/>
<gene>
    <name evidence="2" type="ORF">C8A04DRAFT_15165</name>
</gene>
<accession>A0AAN6UWD0</accession>
<dbReference type="InterPro" id="IPR038883">
    <property type="entry name" value="AN11006-like"/>
</dbReference>
<reference evidence="2" key="1">
    <citation type="journal article" date="2023" name="Mol. Phylogenet. Evol.">
        <title>Genome-scale phylogeny and comparative genomics of the fungal order Sordariales.</title>
        <authorList>
            <person name="Hensen N."/>
            <person name="Bonometti L."/>
            <person name="Westerberg I."/>
            <person name="Brannstrom I.O."/>
            <person name="Guillou S."/>
            <person name="Cros-Aarteil S."/>
            <person name="Calhoun S."/>
            <person name="Haridas S."/>
            <person name="Kuo A."/>
            <person name="Mondo S."/>
            <person name="Pangilinan J."/>
            <person name="Riley R."/>
            <person name="LaButti K."/>
            <person name="Andreopoulos B."/>
            <person name="Lipzen A."/>
            <person name="Chen C."/>
            <person name="Yan M."/>
            <person name="Daum C."/>
            <person name="Ng V."/>
            <person name="Clum A."/>
            <person name="Steindorff A."/>
            <person name="Ohm R.A."/>
            <person name="Martin F."/>
            <person name="Silar P."/>
            <person name="Natvig D.O."/>
            <person name="Lalanne C."/>
            <person name="Gautier V."/>
            <person name="Ament-Velasquez S.L."/>
            <person name="Kruys A."/>
            <person name="Hutchinson M.I."/>
            <person name="Powell A.J."/>
            <person name="Barry K."/>
            <person name="Miller A.N."/>
            <person name="Grigoriev I.V."/>
            <person name="Debuchy R."/>
            <person name="Gladieux P."/>
            <person name="Hiltunen Thoren M."/>
            <person name="Johannesson H."/>
        </authorList>
    </citation>
    <scope>NUCLEOTIDE SEQUENCE</scope>
    <source>
        <strain evidence="2">CBS 141.50</strain>
    </source>
</reference>
<comment type="caution">
    <text evidence="2">The sequence shown here is derived from an EMBL/GenBank/DDBJ whole genome shotgun (WGS) entry which is preliminary data.</text>
</comment>
<feature type="compositionally biased region" description="Basic and acidic residues" evidence="1">
    <location>
        <begin position="127"/>
        <end position="136"/>
    </location>
</feature>
<dbReference type="AlphaFoldDB" id="A0AAN6UWD0"/>
<feature type="region of interest" description="Disordered" evidence="1">
    <location>
        <begin position="115"/>
        <end position="136"/>
    </location>
</feature>
<organism evidence="2 3">
    <name type="scientific">Dichotomopilus funicola</name>
    <dbReference type="NCBI Taxonomy" id="1934379"/>
    <lineage>
        <taxon>Eukaryota</taxon>
        <taxon>Fungi</taxon>
        <taxon>Dikarya</taxon>
        <taxon>Ascomycota</taxon>
        <taxon>Pezizomycotina</taxon>
        <taxon>Sordariomycetes</taxon>
        <taxon>Sordariomycetidae</taxon>
        <taxon>Sordariales</taxon>
        <taxon>Chaetomiaceae</taxon>
        <taxon>Dichotomopilus</taxon>
    </lineage>
</organism>
<dbReference type="PANTHER" id="PTHR42085">
    <property type="entry name" value="F-BOX DOMAIN-CONTAINING PROTEIN"/>
    <property type="match status" value="1"/>
</dbReference>
<dbReference type="Proteomes" id="UP001302676">
    <property type="component" value="Unassembled WGS sequence"/>
</dbReference>
<dbReference type="RefSeq" id="XP_062633586.1">
    <property type="nucleotide sequence ID" value="XM_062778380.1"/>
</dbReference>
<evidence type="ECO:0000313" key="2">
    <source>
        <dbReference type="EMBL" id="KAK4140215.1"/>
    </source>
</evidence>
<dbReference type="PANTHER" id="PTHR42085:SF2">
    <property type="entry name" value="F-BOX DOMAIN-CONTAINING PROTEIN"/>
    <property type="match status" value="1"/>
</dbReference>
<keyword evidence="3" id="KW-1185">Reference proteome</keyword>
<evidence type="ECO:0000313" key="3">
    <source>
        <dbReference type="Proteomes" id="UP001302676"/>
    </source>
</evidence>
<dbReference type="EMBL" id="MU853637">
    <property type="protein sequence ID" value="KAK4140215.1"/>
    <property type="molecule type" value="Genomic_DNA"/>
</dbReference>
<name>A0AAN6UWD0_9PEZI</name>
<evidence type="ECO:0008006" key="4">
    <source>
        <dbReference type="Google" id="ProtNLM"/>
    </source>
</evidence>